<proteinExistence type="predicted"/>
<reference evidence="1" key="1">
    <citation type="submission" date="2023-07" db="EMBL/GenBank/DDBJ databases">
        <authorList>
            <person name="Stuckert A."/>
        </authorList>
    </citation>
    <scope>NUCLEOTIDE SEQUENCE</scope>
</reference>
<sequence length="120" mass="13399">MRNMAAAHLQCVLEWNALLFQLCTHEALRVRSIVSTDLWSAKLTNGEGADILPGCINRTEIGPQCSDWTQLSQPERNSFMYFYAAVNSGQENVSSPSLVVRSPFDFYGLLAASVHTISFW</sequence>
<accession>A0ABN9LAM3</accession>
<name>A0ABN9LAM3_9NEOB</name>
<dbReference type="Proteomes" id="UP001176940">
    <property type="component" value="Unassembled WGS sequence"/>
</dbReference>
<gene>
    <name evidence="1" type="ORF">RIMI_LOCUS6382306</name>
</gene>
<keyword evidence="2" id="KW-1185">Reference proteome</keyword>
<evidence type="ECO:0000313" key="1">
    <source>
        <dbReference type="EMBL" id="CAJ0935623.1"/>
    </source>
</evidence>
<dbReference type="EMBL" id="CAUEEQ010011438">
    <property type="protein sequence ID" value="CAJ0935623.1"/>
    <property type="molecule type" value="Genomic_DNA"/>
</dbReference>
<organism evidence="1 2">
    <name type="scientific">Ranitomeya imitator</name>
    <name type="common">mimic poison frog</name>
    <dbReference type="NCBI Taxonomy" id="111125"/>
    <lineage>
        <taxon>Eukaryota</taxon>
        <taxon>Metazoa</taxon>
        <taxon>Chordata</taxon>
        <taxon>Craniata</taxon>
        <taxon>Vertebrata</taxon>
        <taxon>Euteleostomi</taxon>
        <taxon>Amphibia</taxon>
        <taxon>Batrachia</taxon>
        <taxon>Anura</taxon>
        <taxon>Neobatrachia</taxon>
        <taxon>Hyloidea</taxon>
        <taxon>Dendrobatidae</taxon>
        <taxon>Dendrobatinae</taxon>
        <taxon>Ranitomeya</taxon>
    </lineage>
</organism>
<protein>
    <submittedName>
        <fullName evidence="1">Uncharacterized protein</fullName>
    </submittedName>
</protein>
<evidence type="ECO:0000313" key="2">
    <source>
        <dbReference type="Proteomes" id="UP001176940"/>
    </source>
</evidence>
<comment type="caution">
    <text evidence="1">The sequence shown here is derived from an EMBL/GenBank/DDBJ whole genome shotgun (WGS) entry which is preliminary data.</text>
</comment>